<evidence type="ECO:0000313" key="4">
    <source>
        <dbReference type="Proteomes" id="UP001565243"/>
    </source>
</evidence>
<dbReference type="SUPFAM" id="SSF52833">
    <property type="entry name" value="Thioredoxin-like"/>
    <property type="match status" value="1"/>
</dbReference>
<dbReference type="Proteomes" id="UP001565243">
    <property type="component" value="Unassembled WGS sequence"/>
</dbReference>
<accession>A0ABV4EBT7</accession>
<dbReference type="Gene3D" id="3.40.30.10">
    <property type="entry name" value="Glutaredoxin"/>
    <property type="match status" value="1"/>
</dbReference>
<keyword evidence="1" id="KW-0812">Transmembrane</keyword>
<reference evidence="3 4" key="1">
    <citation type="submission" date="2024-07" db="EMBL/GenBank/DDBJ databases">
        <authorList>
            <person name="Hebao G."/>
        </authorList>
    </citation>
    <scope>NUCLEOTIDE SEQUENCE [LARGE SCALE GENOMIC DNA]</scope>
    <source>
        <strain evidence="3 4">ACCC 02193</strain>
    </source>
</reference>
<dbReference type="PANTHER" id="PTHR42852">
    <property type="entry name" value="THIOL:DISULFIDE INTERCHANGE PROTEIN DSBE"/>
    <property type="match status" value="1"/>
</dbReference>
<organism evidence="3 4">
    <name type="scientific">Erwinia aeris</name>
    <dbReference type="NCBI Taxonomy" id="3239803"/>
    <lineage>
        <taxon>Bacteria</taxon>
        <taxon>Pseudomonadati</taxon>
        <taxon>Pseudomonadota</taxon>
        <taxon>Gammaproteobacteria</taxon>
        <taxon>Enterobacterales</taxon>
        <taxon>Erwiniaceae</taxon>
        <taxon>Erwinia</taxon>
    </lineage>
</organism>
<evidence type="ECO:0000313" key="3">
    <source>
        <dbReference type="EMBL" id="MEY8772405.1"/>
    </source>
</evidence>
<dbReference type="InterPro" id="IPR036249">
    <property type="entry name" value="Thioredoxin-like_sf"/>
</dbReference>
<dbReference type="InterPro" id="IPR050553">
    <property type="entry name" value="Thioredoxin_ResA/DsbE_sf"/>
</dbReference>
<feature type="transmembrane region" description="Helical" evidence="1">
    <location>
        <begin position="7"/>
        <end position="25"/>
    </location>
</feature>
<evidence type="ECO:0000256" key="1">
    <source>
        <dbReference type="SAM" id="Phobius"/>
    </source>
</evidence>
<dbReference type="PANTHER" id="PTHR42852:SF17">
    <property type="entry name" value="THIOREDOXIN-LIKE PROTEIN HI_1115"/>
    <property type="match status" value="1"/>
</dbReference>
<sequence>MANIRQGLRTIFSLLLAIAVVLWLMDWLRAPKPPEDFAQQIFHTIDGRTITIAELSAKKPLLIYFWSGNCSVCRYTTRDITNLSNSGYNVLAIVHHAGNDIQIVRLLNGKHLTLPVINDPTGAIAARWQTDVMPTLLIVKKSKVVQSTTGWTSATGIRLRHWWVNKWY</sequence>
<name>A0ABV4EBT7_9GAMM</name>
<dbReference type="Pfam" id="PF00578">
    <property type="entry name" value="AhpC-TSA"/>
    <property type="match status" value="1"/>
</dbReference>
<feature type="domain" description="Alkyl hydroperoxide reductase subunit C/ Thiol specific antioxidant" evidence="2">
    <location>
        <begin position="36"/>
        <end position="146"/>
    </location>
</feature>
<keyword evidence="1" id="KW-0472">Membrane</keyword>
<gene>
    <name evidence="3" type="ORF">AB6T85_18525</name>
</gene>
<dbReference type="RefSeq" id="WP_301729907.1">
    <property type="nucleotide sequence ID" value="NZ_JBGFFX010000012.1"/>
</dbReference>
<dbReference type="EMBL" id="JBGFFX010000012">
    <property type="protein sequence ID" value="MEY8772405.1"/>
    <property type="molecule type" value="Genomic_DNA"/>
</dbReference>
<proteinExistence type="predicted"/>
<keyword evidence="1" id="KW-1133">Transmembrane helix</keyword>
<keyword evidence="4" id="KW-1185">Reference proteome</keyword>
<evidence type="ECO:0000259" key="2">
    <source>
        <dbReference type="Pfam" id="PF00578"/>
    </source>
</evidence>
<dbReference type="InterPro" id="IPR000866">
    <property type="entry name" value="AhpC/TSA"/>
</dbReference>
<comment type="caution">
    <text evidence="3">The sequence shown here is derived from an EMBL/GenBank/DDBJ whole genome shotgun (WGS) entry which is preliminary data.</text>
</comment>
<protein>
    <submittedName>
        <fullName evidence="3">Redoxin domain-containing protein</fullName>
    </submittedName>
</protein>